<keyword evidence="1" id="KW-0472">Membrane</keyword>
<dbReference type="AlphaFoldDB" id="A0AAV5V3P3"/>
<dbReference type="InterPro" id="IPR019426">
    <property type="entry name" value="7TM_GPCR_serpentine_rcpt_Srv"/>
</dbReference>
<dbReference type="PANTHER" id="PTHR23017:SF3">
    <property type="entry name" value="G-PROTEIN COUPLED RECEPTORS FAMILY 1 PROFILE DOMAIN-CONTAINING PROTEIN"/>
    <property type="match status" value="1"/>
</dbReference>
<keyword evidence="3" id="KW-1185">Reference proteome</keyword>
<comment type="caution">
    <text evidence="2">The sequence shown here is derived from an EMBL/GenBank/DDBJ whole genome shotgun (WGS) entry which is preliminary data.</text>
</comment>
<evidence type="ECO:0000313" key="3">
    <source>
        <dbReference type="Proteomes" id="UP001432322"/>
    </source>
</evidence>
<dbReference type="Proteomes" id="UP001432322">
    <property type="component" value="Unassembled WGS sequence"/>
</dbReference>
<dbReference type="EMBL" id="BTSY01000002">
    <property type="protein sequence ID" value="GMT14210.1"/>
    <property type="molecule type" value="Genomic_DNA"/>
</dbReference>
<organism evidence="2 3">
    <name type="scientific">Pristionchus fissidentatus</name>
    <dbReference type="NCBI Taxonomy" id="1538716"/>
    <lineage>
        <taxon>Eukaryota</taxon>
        <taxon>Metazoa</taxon>
        <taxon>Ecdysozoa</taxon>
        <taxon>Nematoda</taxon>
        <taxon>Chromadorea</taxon>
        <taxon>Rhabditida</taxon>
        <taxon>Rhabditina</taxon>
        <taxon>Diplogasteromorpha</taxon>
        <taxon>Diplogasteroidea</taxon>
        <taxon>Neodiplogasteridae</taxon>
        <taxon>Pristionchus</taxon>
    </lineage>
</organism>
<proteinExistence type="predicted"/>
<feature type="transmembrane region" description="Helical" evidence="1">
    <location>
        <begin position="150"/>
        <end position="176"/>
    </location>
</feature>
<feature type="transmembrane region" description="Helical" evidence="1">
    <location>
        <begin position="104"/>
        <end position="123"/>
    </location>
</feature>
<feature type="transmembrane region" description="Helical" evidence="1">
    <location>
        <begin position="21"/>
        <end position="42"/>
    </location>
</feature>
<keyword evidence="1" id="KW-1133">Transmembrane helix</keyword>
<dbReference type="Pfam" id="PF10323">
    <property type="entry name" value="7TM_GPCR_Srv"/>
    <property type="match status" value="1"/>
</dbReference>
<protein>
    <recommendedName>
        <fullName evidence="4">G protein-coupled receptor</fullName>
    </recommendedName>
</protein>
<evidence type="ECO:0000256" key="1">
    <source>
        <dbReference type="SAM" id="Phobius"/>
    </source>
</evidence>
<evidence type="ECO:0000313" key="2">
    <source>
        <dbReference type="EMBL" id="GMT14210.1"/>
    </source>
</evidence>
<reference evidence="2" key="1">
    <citation type="submission" date="2023-10" db="EMBL/GenBank/DDBJ databases">
        <title>Genome assembly of Pristionchus species.</title>
        <authorList>
            <person name="Yoshida K."/>
            <person name="Sommer R.J."/>
        </authorList>
    </citation>
    <scope>NUCLEOTIDE SEQUENCE</scope>
    <source>
        <strain evidence="2">RS5133</strain>
    </source>
</reference>
<keyword evidence="1" id="KW-0812">Transmembrane</keyword>
<dbReference type="Gene3D" id="1.20.1070.10">
    <property type="entry name" value="Rhodopsin 7-helix transmembrane proteins"/>
    <property type="match status" value="1"/>
</dbReference>
<dbReference type="PANTHER" id="PTHR23017">
    <property type="entry name" value="SERPENTINE RECEPTOR, CLASS X"/>
    <property type="match status" value="1"/>
</dbReference>
<gene>
    <name evidence="2" type="ORF">PFISCL1PPCAC_5508</name>
</gene>
<sequence>MTHRSTHIATMEYAFRATLTNIVVANLIYSTMFILIQEPAAYGLFPNFYKNNSWWLGKVSMMQAVPCTVATGALQVFMAINRLSALVNPTKHLQIWNEARVRRGLFSIWLTIAILCIPLIYPIEGSHYEFVSPIKAVGLGFVILGTLPNVVYQTLAMISGALFEITALSIYLFIGCRMKRLKKLPQSAISATVAAVLVSTGAFLLMIVMVPDVLAARIAGKAIWSDEMFYALFKFANAYNNAIAPWVMVIHYSNVRFSFAVKSIFD</sequence>
<feature type="transmembrane region" description="Helical" evidence="1">
    <location>
        <begin position="229"/>
        <end position="252"/>
    </location>
</feature>
<accession>A0AAV5V3P3</accession>
<feature type="non-terminal residue" evidence="2">
    <location>
        <position position="266"/>
    </location>
</feature>
<dbReference type="SUPFAM" id="SSF81321">
    <property type="entry name" value="Family A G protein-coupled receptor-like"/>
    <property type="match status" value="1"/>
</dbReference>
<feature type="transmembrane region" description="Helical" evidence="1">
    <location>
        <begin position="62"/>
        <end position="83"/>
    </location>
</feature>
<name>A0AAV5V3P3_9BILA</name>
<evidence type="ECO:0008006" key="4">
    <source>
        <dbReference type="Google" id="ProtNLM"/>
    </source>
</evidence>
<feature type="transmembrane region" description="Helical" evidence="1">
    <location>
        <begin position="188"/>
        <end position="209"/>
    </location>
</feature>